<dbReference type="InterPro" id="IPR011016">
    <property type="entry name" value="Znf_RING-CH"/>
</dbReference>
<gene>
    <name evidence="12" type="ORF">g.8526</name>
</gene>
<proteinExistence type="predicted"/>
<reference evidence="12" key="1">
    <citation type="submission" date="2015-11" db="EMBL/GenBank/DDBJ databases">
        <title>De novo transcriptome assembly of four potential Pierce s Disease insect vectors from Arizona vineyards.</title>
        <authorList>
            <person name="Tassone E.E."/>
        </authorList>
    </citation>
    <scope>NUCLEOTIDE SEQUENCE</scope>
</reference>
<keyword evidence="6" id="KW-0833">Ubl conjugation pathway</keyword>
<evidence type="ECO:0000259" key="11">
    <source>
        <dbReference type="PROSITE" id="PS51292"/>
    </source>
</evidence>
<evidence type="ECO:0000256" key="2">
    <source>
        <dbReference type="ARBA" id="ARBA00022679"/>
    </source>
</evidence>
<keyword evidence="8 10" id="KW-1133">Transmembrane helix</keyword>
<evidence type="ECO:0000256" key="9">
    <source>
        <dbReference type="ARBA" id="ARBA00023136"/>
    </source>
</evidence>
<evidence type="ECO:0000256" key="10">
    <source>
        <dbReference type="SAM" id="Phobius"/>
    </source>
</evidence>
<feature type="transmembrane region" description="Helical" evidence="10">
    <location>
        <begin position="127"/>
        <end position="151"/>
    </location>
</feature>
<dbReference type="GO" id="GO:0016567">
    <property type="term" value="P:protein ubiquitination"/>
    <property type="evidence" value="ECO:0007669"/>
    <property type="project" value="TreeGrafter"/>
</dbReference>
<dbReference type="GO" id="GO:0004842">
    <property type="term" value="F:ubiquitin-protein transferase activity"/>
    <property type="evidence" value="ECO:0007669"/>
    <property type="project" value="TreeGrafter"/>
</dbReference>
<dbReference type="PANTHER" id="PTHR46065:SF3">
    <property type="entry name" value="FI20425P1"/>
    <property type="match status" value="1"/>
</dbReference>
<dbReference type="GO" id="GO:0016020">
    <property type="term" value="C:membrane"/>
    <property type="evidence" value="ECO:0007669"/>
    <property type="project" value="UniProtKB-SubCell"/>
</dbReference>
<evidence type="ECO:0000256" key="4">
    <source>
        <dbReference type="ARBA" id="ARBA00022723"/>
    </source>
</evidence>
<comment type="subcellular location">
    <subcellularLocation>
        <location evidence="1">Membrane</location>
        <topology evidence="1">Multi-pass membrane protein</topology>
    </subcellularLocation>
</comment>
<feature type="transmembrane region" description="Helical" evidence="10">
    <location>
        <begin position="90"/>
        <end position="115"/>
    </location>
</feature>
<name>A0A1B6F141_9HEMI</name>
<keyword evidence="3 10" id="KW-0812">Transmembrane</keyword>
<dbReference type="Gene3D" id="3.30.40.10">
    <property type="entry name" value="Zinc/RING finger domain, C3HC4 (zinc finger)"/>
    <property type="match status" value="1"/>
</dbReference>
<keyword evidence="9 10" id="KW-0472">Membrane</keyword>
<dbReference type="GO" id="GO:0008270">
    <property type="term" value="F:zinc ion binding"/>
    <property type="evidence" value="ECO:0007669"/>
    <property type="project" value="UniProtKB-KW"/>
</dbReference>
<keyword evidence="2" id="KW-0808">Transferase</keyword>
<keyword evidence="7" id="KW-0862">Zinc</keyword>
<evidence type="ECO:0000256" key="6">
    <source>
        <dbReference type="ARBA" id="ARBA00022786"/>
    </source>
</evidence>
<evidence type="ECO:0000313" key="12">
    <source>
        <dbReference type="EMBL" id="JAS44016.1"/>
    </source>
</evidence>
<keyword evidence="4" id="KW-0479">Metal-binding</keyword>
<dbReference type="AlphaFoldDB" id="A0A1B6F141"/>
<dbReference type="EMBL" id="GECZ01025753">
    <property type="protein sequence ID" value="JAS44016.1"/>
    <property type="molecule type" value="Transcribed_RNA"/>
</dbReference>
<feature type="domain" description="RING-CH-type" evidence="11">
    <location>
        <begin position="2"/>
        <end position="62"/>
    </location>
</feature>
<evidence type="ECO:0000256" key="1">
    <source>
        <dbReference type="ARBA" id="ARBA00004141"/>
    </source>
</evidence>
<evidence type="ECO:0000256" key="3">
    <source>
        <dbReference type="ARBA" id="ARBA00022692"/>
    </source>
</evidence>
<keyword evidence="5" id="KW-0863">Zinc-finger</keyword>
<organism evidence="12">
    <name type="scientific">Cuerna arida</name>
    <dbReference type="NCBI Taxonomy" id="1464854"/>
    <lineage>
        <taxon>Eukaryota</taxon>
        <taxon>Metazoa</taxon>
        <taxon>Ecdysozoa</taxon>
        <taxon>Arthropoda</taxon>
        <taxon>Hexapoda</taxon>
        <taxon>Insecta</taxon>
        <taxon>Pterygota</taxon>
        <taxon>Neoptera</taxon>
        <taxon>Paraneoptera</taxon>
        <taxon>Hemiptera</taxon>
        <taxon>Auchenorrhyncha</taxon>
        <taxon>Membracoidea</taxon>
        <taxon>Cicadellidae</taxon>
        <taxon>Cicadellinae</taxon>
        <taxon>Proconiini</taxon>
        <taxon>Cuerna</taxon>
    </lineage>
</organism>
<evidence type="ECO:0000256" key="7">
    <source>
        <dbReference type="ARBA" id="ARBA00022833"/>
    </source>
</evidence>
<evidence type="ECO:0000256" key="8">
    <source>
        <dbReference type="ARBA" id="ARBA00022989"/>
    </source>
</evidence>
<dbReference type="PROSITE" id="PS51292">
    <property type="entry name" value="ZF_RING_CH"/>
    <property type="match status" value="1"/>
</dbReference>
<dbReference type="InterPro" id="IPR013083">
    <property type="entry name" value="Znf_RING/FYVE/PHD"/>
</dbReference>
<dbReference type="PANTHER" id="PTHR46065">
    <property type="entry name" value="E3 UBIQUITIN-PROTEIN LIGASE MARCH 2/3 FAMILY MEMBER"/>
    <property type="match status" value="1"/>
</dbReference>
<dbReference type="Pfam" id="PF12906">
    <property type="entry name" value="RINGv"/>
    <property type="match status" value="1"/>
</dbReference>
<dbReference type="SUPFAM" id="SSF57850">
    <property type="entry name" value="RING/U-box"/>
    <property type="match status" value="1"/>
</dbReference>
<evidence type="ECO:0000256" key="5">
    <source>
        <dbReference type="ARBA" id="ARBA00022771"/>
    </source>
</evidence>
<protein>
    <recommendedName>
        <fullName evidence="11">RING-CH-type domain-containing protein</fullName>
    </recommendedName>
</protein>
<sequence>MNRMDSSVSCRICKSFSGNDLIKSPCRCKGSMGYVHFSCLERWLNQACRDSCELCQYRFNAVQSRRYSLLRSWYIWISNSTHRTYLCYDLLIALILTALMLAIVFICLVGIGIFVSQEDKPSLKEPIVRGIIMFFLLILMSSYMTTLYLILQDHIKPWYNWWRSCISVKLIISPDLVQPCLQVQGPPATIQEIPSKEMLSLVQSDSCQSVCPVNPDKTFTDIIKPISEIKVA</sequence>
<accession>A0A1B6F141</accession>
<dbReference type="SMART" id="SM00744">
    <property type="entry name" value="RINGv"/>
    <property type="match status" value="1"/>
</dbReference>